<dbReference type="Proteomes" id="UP001151532">
    <property type="component" value="Chromosome 12"/>
</dbReference>
<feature type="compositionally biased region" description="Low complexity" evidence="1">
    <location>
        <begin position="10"/>
        <end position="25"/>
    </location>
</feature>
<feature type="region of interest" description="Disordered" evidence="1">
    <location>
        <begin position="1"/>
        <end position="25"/>
    </location>
</feature>
<dbReference type="AlphaFoldDB" id="A0A9Q0VG09"/>
<evidence type="ECO:0000256" key="1">
    <source>
        <dbReference type="SAM" id="MobiDB-lite"/>
    </source>
</evidence>
<proteinExistence type="predicted"/>
<sequence>MIIEAPNLNSSPTLLSVPSHSSTSSRSQITSLFNFGKAVTLAISPSFIMSFSTSSIPTNPASNLLTPSVCNRRNSRLGNLPNGGKTSRFPKSMSSSSCNDTAKT</sequence>
<organism evidence="2 3">
    <name type="scientific">Salix purpurea</name>
    <name type="common">Purple osier willow</name>
    <dbReference type="NCBI Taxonomy" id="77065"/>
    <lineage>
        <taxon>Eukaryota</taxon>
        <taxon>Viridiplantae</taxon>
        <taxon>Streptophyta</taxon>
        <taxon>Embryophyta</taxon>
        <taxon>Tracheophyta</taxon>
        <taxon>Spermatophyta</taxon>
        <taxon>Magnoliopsida</taxon>
        <taxon>eudicotyledons</taxon>
        <taxon>Gunneridae</taxon>
        <taxon>Pentapetalae</taxon>
        <taxon>rosids</taxon>
        <taxon>fabids</taxon>
        <taxon>Malpighiales</taxon>
        <taxon>Salicaceae</taxon>
        <taxon>Saliceae</taxon>
        <taxon>Salix</taxon>
    </lineage>
</organism>
<reference evidence="2" key="1">
    <citation type="submission" date="2022-11" db="EMBL/GenBank/DDBJ databases">
        <authorList>
            <person name="Hyden B.L."/>
            <person name="Feng K."/>
            <person name="Yates T."/>
            <person name="Jawdy S."/>
            <person name="Smart L.B."/>
            <person name="Muchero W."/>
        </authorList>
    </citation>
    <scope>NUCLEOTIDE SEQUENCE</scope>
    <source>
        <tissue evidence="2">Shoot tip</tissue>
    </source>
</reference>
<gene>
    <name evidence="2" type="ORF">OIU79_029301</name>
</gene>
<feature type="compositionally biased region" description="Polar residues" evidence="1">
    <location>
        <begin position="92"/>
        <end position="104"/>
    </location>
</feature>
<dbReference type="EMBL" id="JAPFFK010000008">
    <property type="protein sequence ID" value="KAJ6748145.1"/>
    <property type="molecule type" value="Genomic_DNA"/>
</dbReference>
<comment type="caution">
    <text evidence="2">The sequence shown here is derived from an EMBL/GenBank/DDBJ whole genome shotgun (WGS) entry which is preliminary data.</text>
</comment>
<protein>
    <submittedName>
        <fullName evidence="2">Uncharacterized protein</fullName>
    </submittedName>
</protein>
<feature type="compositionally biased region" description="Polar residues" evidence="1">
    <location>
        <begin position="59"/>
        <end position="72"/>
    </location>
</feature>
<evidence type="ECO:0000313" key="3">
    <source>
        <dbReference type="Proteomes" id="UP001151532"/>
    </source>
</evidence>
<evidence type="ECO:0000313" key="2">
    <source>
        <dbReference type="EMBL" id="KAJ6748145.1"/>
    </source>
</evidence>
<name>A0A9Q0VG09_SALPP</name>
<accession>A0A9Q0VG09</accession>
<reference evidence="2" key="2">
    <citation type="journal article" date="2023" name="Int. J. Mol. Sci.">
        <title>De Novo Assembly and Annotation of 11 Diverse Shrub Willow (Salix) Genomes Reveals Novel Gene Organization in Sex-Linked Regions.</title>
        <authorList>
            <person name="Hyden B."/>
            <person name="Feng K."/>
            <person name="Yates T.B."/>
            <person name="Jawdy S."/>
            <person name="Cereghino C."/>
            <person name="Smart L.B."/>
            <person name="Muchero W."/>
        </authorList>
    </citation>
    <scope>NUCLEOTIDE SEQUENCE</scope>
    <source>
        <tissue evidence="2">Shoot tip</tissue>
    </source>
</reference>
<feature type="region of interest" description="Disordered" evidence="1">
    <location>
        <begin position="57"/>
        <end position="104"/>
    </location>
</feature>
<keyword evidence="3" id="KW-1185">Reference proteome</keyword>